<keyword evidence="2" id="KW-0812">Transmembrane</keyword>
<evidence type="ECO:0000256" key="2">
    <source>
        <dbReference type="SAM" id="Phobius"/>
    </source>
</evidence>
<evidence type="ECO:0000256" key="1">
    <source>
        <dbReference type="SAM" id="MobiDB-lite"/>
    </source>
</evidence>
<gene>
    <name evidence="3" type="ORF">JQN83_28330</name>
</gene>
<dbReference type="Proteomes" id="UP000671399">
    <property type="component" value="Unassembled WGS sequence"/>
</dbReference>
<sequence>MTAIFNPTGPAPLGPPVPRTPEPAVTPTVTAVGPVGPVLTLPGSPAAALVPVTRDGRAVGAFVLADGRVRYRALPDPDRMLAAAAGAAAVALLTAGVAVVARRRPPAIGTVTMGPGGWVSLRGARVPALRPATPRPWWARLLRAQRLVVRR</sequence>
<dbReference type="RefSeq" id="WP_208570206.1">
    <property type="nucleotide sequence ID" value="NZ_JAGFWR010000027.1"/>
</dbReference>
<proteinExistence type="predicted"/>
<keyword evidence="2" id="KW-1133">Transmembrane helix</keyword>
<keyword evidence="4" id="KW-1185">Reference proteome</keyword>
<accession>A0ABS3VGE3</accession>
<protein>
    <submittedName>
        <fullName evidence="3">Uncharacterized protein</fullName>
    </submittedName>
</protein>
<feature type="transmembrane region" description="Helical" evidence="2">
    <location>
        <begin position="80"/>
        <end position="101"/>
    </location>
</feature>
<feature type="compositionally biased region" description="Pro residues" evidence="1">
    <location>
        <begin position="9"/>
        <end position="21"/>
    </location>
</feature>
<evidence type="ECO:0000313" key="3">
    <source>
        <dbReference type="EMBL" id="MBO4164691.1"/>
    </source>
</evidence>
<feature type="region of interest" description="Disordered" evidence="1">
    <location>
        <begin position="1"/>
        <end position="23"/>
    </location>
</feature>
<organism evidence="3 4">
    <name type="scientific">Micromonospora antibiotica</name>
    <dbReference type="NCBI Taxonomy" id="2807623"/>
    <lineage>
        <taxon>Bacteria</taxon>
        <taxon>Bacillati</taxon>
        <taxon>Actinomycetota</taxon>
        <taxon>Actinomycetes</taxon>
        <taxon>Micromonosporales</taxon>
        <taxon>Micromonosporaceae</taxon>
        <taxon>Micromonospora</taxon>
    </lineage>
</organism>
<name>A0ABS3VGE3_9ACTN</name>
<reference evidence="3 4" key="1">
    <citation type="submission" date="2021-03" db="EMBL/GenBank/DDBJ databases">
        <authorList>
            <person name="Lee D.-H."/>
        </authorList>
    </citation>
    <scope>NUCLEOTIDE SEQUENCE [LARGE SCALE GENOMIC DNA]</scope>
    <source>
        <strain evidence="3 4">MMS20-R2-23</strain>
    </source>
</reference>
<dbReference type="EMBL" id="JAGFWR010000027">
    <property type="protein sequence ID" value="MBO4164691.1"/>
    <property type="molecule type" value="Genomic_DNA"/>
</dbReference>
<comment type="caution">
    <text evidence="3">The sequence shown here is derived from an EMBL/GenBank/DDBJ whole genome shotgun (WGS) entry which is preliminary data.</text>
</comment>
<evidence type="ECO:0000313" key="4">
    <source>
        <dbReference type="Proteomes" id="UP000671399"/>
    </source>
</evidence>
<keyword evidence="2" id="KW-0472">Membrane</keyword>